<dbReference type="AlphaFoldDB" id="M2SZ84"/>
<evidence type="ECO:0000256" key="1">
    <source>
        <dbReference type="SAM" id="MobiDB-lite"/>
    </source>
</evidence>
<feature type="region of interest" description="Disordered" evidence="1">
    <location>
        <begin position="143"/>
        <end position="172"/>
    </location>
</feature>
<protein>
    <submittedName>
        <fullName evidence="2">Uncharacterized protein</fullName>
    </submittedName>
</protein>
<evidence type="ECO:0000313" key="2">
    <source>
        <dbReference type="EMBL" id="EMD90695.1"/>
    </source>
</evidence>
<evidence type="ECO:0000313" key="3">
    <source>
        <dbReference type="Proteomes" id="UP000016936"/>
    </source>
</evidence>
<keyword evidence="3" id="KW-1185">Reference proteome</keyword>
<reference evidence="3" key="2">
    <citation type="journal article" date="2013" name="PLoS Genet.">
        <title>Comparative genome structure, secondary metabolite, and effector coding capacity across Cochliobolus pathogens.</title>
        <authorList>
            <person name="Condon B.J."/>
            <person name="Leng Y."/>
            <person name="Wu D."/>
            <person name="Bushley K.E."/>
            <person name="Ohm R.A."/>
            <person name="Otillar R."/>
            <person name="Martin J."/>
            <person name="Schackwitz W."/>
            <person name="Grimwood J."/>
            <person name="MohdZainudin N."/>
            <person name="Xue C."/>
            <person name="Wang R."/>
            <person name="Manning V.A."/>
            <person name="Dhillon B."/>
            <person name="Tu Z.J."/>
            <person name="Steffenson B.J."/>
            <person name="Salamov A."/>
            <person name="Sun H."/>
            <person name="Lowry S."/>
            <person name="LaButti K."/>
            <person name="Han J."/>
            <person name="Copeland A."/>
            <person name="Lindquist E."/>
            <person name="Barry K."/>
            <person name="Schmutz J."/>
            <person name="Baker S.E."/>
            <person name="Ciuffetti L.M."/>
            <person name="Grigoriev I.V."/>
            <person name="Zhong S."/>
            <person name="Turgeon B.G."/>
        </authorList>
    </citation>
    <scope>NUCLEOTIDE SEQUENCE [LARGE SCALE GENOMIC DNA]</scope>
    <source>
        <strain evidence="3">C5 / ATCC 48332 / race O</strain>
    </source>
</reference>
<organism evidence="2 3">
    <name type="scientific">Cochliobolus heterostrophus (strain C5 / ATCC 48332 / race O)</name>
    <name type="common">Southern corn leaf blight fungus</name>
    <name type="synonym">Bipolaris maydis</name>
    <dbReference type="NCBI Taxonomy" id="701091"/>
    <lineage>
        <taxon>Eukaryota</taxon>
        <taxon>Fungi</taxon>
        <taxon>Dikarya</taxon>
        <taxon>Ascomycota</taxon>
        <taxon>Pezizomycotina</taxon>
        <taxon>Dothideomycetes</taxon>
        <taxon>Pleosporomycetidae</taxon>
        <taxon>Pleosporales</taxon>
        <taxon>Pleosporineae</taxon>
        <taxon>Pleosporaceae</taxon>
        <taxon>Bipolaris</taxon>
    </lineage>
</organism>
<dbReference type="OrthoDB" id="10364709at2759"/>
<dbReference type="EMBL" id="KB445578">
    <property type="protein sequence ID" value="EMD90695.1"/>
    <property type="molecule type" value="Genomic_DNA"/>
</dbReference>
<sequence>MAWCKQPSDFADTCRRQRASALVHGGSMVRNETREACCMGALREALATTDVAAQARGITRRDKVASLCTDKCKSHRVAGALCVVWASPLGWLEIPERGPLTAAIADVRAWGYIRRYMSAVCIYVYRDGLTRWTRRGQDAALMAHRGQQAARRRKQKASKSSRGNPAGRPGPATMYSYRRGLLGEAFGGVARTLFCGHGVRHQCEGRLHLDCMTACHGDNLARGRGDVHSRGCWSRCWSLVTTAADRAERRVGTWWQGRGQDRHCSPMIWERAGVLGRWGAGVPPSVLQLEHPPIAFSTRILAVANRRAVTHPCLLTALSRHVLDDSHSLPPRFISDRICFSPLHLGLVLVSAHPMPATIDKTRHCDQ</sequence>
<name>M2SZ84_COCH5</name>
<reference evidence="2 3" key="1">
    <citation type="journal article" date="2012" name="PLoS Pathog.">
        <title>Diverse lifestyles and strategies of plant pathogenesis encoded in the genomes of eighteen Dothideomycetes fungi.</title>
        <authorList>
            <person name="Ohm R.A."/>
            <person name="Feau N."/>
            <person name="Henrissat B."/>
            <person name="Schoch C.L."/>
            <person name="Horwitz B.A."/>
            <person name="Barry K.W."/>
            <person name="Condon B.J."/>
            <person name="Copeland A.C."/>
            <person name="Dhillon B."/>
            <person name="Glaser F."/>
            <person name="Hesse C.N."/>
            <person name="Kosti I."/>
            <person name="LaButti K."/>
            <person name="Lindquist E.A."/>
            <person name="Lucas S."/>
            <person name="Salamov A.A."/>
            <person name="Bradshaw R.E."/>
            <person name="Ciuffetti L."/>
            <person name="Hamelin R.C."/>
            <person name="Kema G.H.J."/>
            <person name="Lawrence C."/>
            <person name="Scott J.A."/>
            <person name="Spatafora J.W."/>
            <person name="Turgeon B.G."/>
            <person name="de Wit P.J.G.M."/>
            <person name="Zhong S."/>
            <person name="Goodwin S.B."/>
            <person name="Grigoriev I.V."/>
        </authorList>
    </citation>
    <scope>NUCLEOTIDE SEQUENCE [LARGE SCALE GENOMIC DNA]</scope>
    <source>
        <strain evidence="3">C5 / ATCC 48332 / race O</strain>
    </source>
</reference>
<dbReference type="Proteomes" id="UP000016936">
    <property type="component" value="Unassembled WGS sequence"/>
</dbReference>
<gene>
    <name evidence="2" type="ORF">COCHEDRAFT_1031976</name>
</gene>
<dbReference type="HOGENOM" id="CLU_894256_0_0_1"/>
<accession>M2SZ84</accession>
<proteinExistence type="predicted"/>
<feature type="compositionally biased region" description="Basic residues" evidence="1">
    <location>
        <begin position="150"/>
        <end position="159"/>
    </location>
</feature>